<evidence type="ECO:0000256" key="6">
    <source>
        <dbReference type="ARBA" id="ARBA00023136"/>
    </source>
</evidence>
<dbReference type="Pfam" id="PF24125">
    <property type="entry name" value="Cds6_C"/>
    <property type="match status" value="1"/>
</dbReference>
<dbReference type="PANTHER" id="PTHR30026">
    <property type="entry name" value="OUTER MEMBRANE PROTEIN TOLC"/>
    <property type="match status" value="1"/>
</dbReference>
<dbReference type="InterPro" id="IPR010130">
    <property type="entry name" value="T1SS_OMP_TolC"/>
</dbReference>
<dbReference type="Pfam" id="PF02321">
    <property type="entry name" value="OEP"/>
    <property type="match status" value="2"/>
</dbReference>
<dbReference type="GO" id="GO:0015288">
    <property type="term" value="F:porin activity"/>
    <property type="evidence" value="ECO:0007669"/>
    <property type="project" value="TreeGrafter"/>
</dbReference>
<name>A0A4R6RN20_9BURK</name>
<proteinExistence type="inferred from homology"/>
<dbReference type="GO" id="GO:0009279">
    <property type="term" value="C:cell outer membrane"/>
    <property type="evidence" value="ECO:0007669"/>
    <property type="project" value="UniProtKB-SubCell"/>
</dbReference>
<keyword evidence="3" id="KW-0813">Transport</keyword>
<evidence type="ECO:0000256" key="7">
    <source>
        <dbReference type="ARBA" id="ARBA00023237"/>
    </source>
</evidence>
<dbReference type="RefSeq" id="WP_243738441.1">
    <property type="nucleotide sequence ID" value="NZ_SNXW01000001.1"/>
</dbReference>
<dbReference type="Gene3D" id="1.20.1600.10">
    <property type="entry name" value="Outer membrane efflux proteins (OEP)"/>
    <property type="match status" value="1"/>
</dbReference>
<gene>
    <name evidence="10" type="ORF">EV672_101118</name>
</gene>
<evidence type="ECO:0000259" key="9">
    <source>
        <dbReference type="Pfam" id="PF24125"/>
    </source>
</evidence>
<evidence type="ECO:0000256" key="2">
    <source>
        <dbReference type="ARBA" id="ARBA00007613"/>
    </source>
</evidence>
<keyword evidence="6" id="KW-0472">Membrane</keyword>
<dbReference type="Proteomes" id="UP000294593">
    <property type="component" value="Unassembled WGS sequence"/>
</dbReference>
<dbReference type="EMBL" id="SNXW01000001">
    <property type="protein sequence ID" value="TDP87984.1"/>
    <property type="molecule type" value="Genomic_DNA"/>
</dbReference>
<evidence type="ECO:0000256" key="1">
    <source>
        <dbReference type="ARBA" id="ARBA00004442"/>
    </source>
</evidence>
<dbReference type="InterPro" id="IPR003423">
    <property type="entry name" value="OMP_efflux"/>
</dbReference>
<evidence type="ECO:0000313" key="10">
    <source>
        <dbReference type="EMBL" id="TDP87984.1"/>
    </source>
</evidence>
<dbReference type="SUPFAM" id="SSF54427">
    <property type="entry name" value="NTF2-like"/>
    <property type="match status" value="1"/>
</dbReference>
<evidence type="ECO:0000256" key="5">
    <source>
        <dbReference type="ARBA" id="ARBA00022692"/>
    </source>
</evidence>
<evidence type="ECO:0000256" key="4">
    <source>
        <dbReference type="ARBA" id="ARBA00022452"/>
    </source>
</evidence>
<keyword evidence="5" id="KW-0812">Transmembrane</keyword>
<protein>
    <submittedName>
        <fullName evidence="10">Adhesin transport system outer membrane protein</fullName>
    </submittedName>
</protein>
<dbReference type="SUPFAM" id="SSF56954">
    <property type="entry name" value="Outer membrane efflux proteins (OEP)"/>
    <property type="match status" value="1"/>
</dbReference>
<keyword evidence="11" id="KW-1185">Reference proteome</keyword>
<keyword evidence="4" id="KW-1134">Transmembrane beta strand</keyword>
<dbReference type="GO" id="GO:1990281">
    <property type="term" value="C:efflux pump complex"/>
    <property type="evidence" value="ECO:0007669"/>
    <property type="project" value="TreeGrafter"/>
</dbReference>
<evidence type="ECO:0000256" key="8">
    <source>
        <dbReference type="SAM" id="SignalP"/>
    </source>
</evidence>
<feature type="domain" description="Cds6 C-terminal" evidence="9">
    <location>
        <begin position="518"/>
        <end position="620"/>
    </location>
</feature>
<keyword evidence="8" id="KW-0732">Signal</keyword>
<comment type="similarity">
    <text evidence="2">Belongs to the outer membrane factor (OMF) (TC 1.B.17) family.</text>
</comment>
<accession>A0A4R6RN20</accession>
<dbReference type="NCBIfam" id="TIGR01844">
    <property type="entry name" value="type_I_sec_TolC"/>
    <property type="match status" value="1"/>
</dbReference>
<dbReference type="PANTHER" id="PTHR30026:SF22">
    <property type="entry name" value="OUTER MEMBRANE EFFLUX PROTEIN"/>
    <property type="match status" value="1"/>
</dbReference>
<dbReference type="AlphaFoldDB" id="A0A4R6RN20"/>
<dbReference type="InterPro" id="IPR056203">
    <property type="entry name" value="Cds6_C"/>
</dbReference>
<evidence type="ECO:0000313" key="11">
    <source>
        <dbReference type="Proteomes" id="UP000294593"/>
    </source>
</evidence>
<organism evidence="10 11">
    <name type="scientific">Aquabacterium commune</name>
    <dbReference type="NCBI Taxonomy" id="70586"/>
    <lineage>
        <taxon>Bacteria</taxon>
        <taxon>Pseudomonadati</taxon>
        <taxon>Pseudomonadota</taxon>
        <taxon>Betaproteobacteria</taxon>
        <taxon>Burkholderiales</taxon>
        <taxon>Aquabacterium</taxon>
    </lineage>
</organism>
<dbReference type="InterPro" id="IPR032710">
    <property type="entry name" value="NTF2-like_dom_sf"/>
</dbReference>
<dbReference type="InterPro" id="IPR051906">
    <property type="entry name" value="TolC-like"/>
</dbReference>
<dbReference type="Gene3D" id="3.10.450.50">
    <property type="match status" value="1"/>
</dbReference>
<dbReference type="GO" id="GO:0015562">
    <property type="term" value="F:efflux transmembrane transporter activity"/>
    <property type="evidence" value="ECO:0007669"/>
    <property type="project" value="InterPro"/>
</dbReference>
<comment type="subcellular location">
    <subcellularLocation>
        <location evidence="1">Cell outer membrane</location>
    </subcellularLocation>
</comment>
<comment type="caution">
    <text evidence="10">The sequence shown here is derived from an EMBL/GenBank/DDBJ whole genome shotgun (WGS) entry which is preliminary data.</text>
</comment>
<feature type="signal peptide" evidence="8">
    <location>
        <begin position="1"/>
        <end position="28"/>
    </location>
</feature>
<feature type="chain" id="PRO_5020803530" evidence="8">
    <location>
        <begin position="29"/>
        <end position="623"/>
    </location>
</feature>
<keyword evidence="7" id="KW-0998">Cell outer membrane</keyword>
<evidence type="ECO:0000256" key="3">
    <source>
        <dbReference type="ARBA" id="ARBA00022448"/>
    </source>
</evidence>
<sequence>MTHQPLTSALSSGLTALALATLSCVAHAQSANAGSSVSGMAAAVQKAIDTNPEVTARLNALRAANNEVDVARGAYYPTLDLSADVGRDKDKISTRNPDSLSFTRSGVALTANQVLWDGRLTAKEVERLGHARTVRYFEFLAATEDTALEAARAYLDVLRFRKLVQLAEDNYTQHKYVFDQLQSKFKAGVGRGVDSEQANARLALAESNMTTEVANLHDVSARFLRLVGDVPAAKLPAAPNLENSIKADNAELIAQALAKNASISAAIENLRAVQAEASTKESPFQPRVEARLRTGAGKNFDGLRDRKSATSAEILLNWNLYKGGSDTARVKQFADLINQAADQRDKACRDVRQTAAIAQNDINRSRQQLSALDRNVLAIEKARDAYRQQFDIGQRSLLDLLNAENELYTAKRAYANADADLQLAHVRTQAARNTLVANLGLSRTNDDQAGLVKDWQAASDAAQRCPATSVDVPVTPREELDARARKQAGVSPVATPVAAPVAAAAAPIVADAAAVQTVSQRLDDWAASWRAKDVERYLSFYSKAFAPARSTHAKWAQERRRLVGKEGAIDLKLDGVKASPQGDAVQTAFTQIYTSANFKDQTAKLLTWRQEAKQWVIVKESNR</sequence>
<reference evidence="10 11" key="1">
    <citation type="submission" date="2019-03" db="EMBL/GenBank/DDBJ databases">
        <title>Genomic Encyclopedia of Type Strains, Phase IV (KMG-IV): sequencing the most valuable type-strain genomes for metagenomic binning, comparative biology and taxonomic classification.</title>
        <authorList>
            <person name="Goeker M."/>
        </authorList>
    </citation>
    <scope>NUCLEOTIDE SEQUENCE [LARGE SCALE GENOMIC DNA]</scope>
    <source>
        <strain evidence="10 11">DSM 11901</strain>
    </source>
</reference>